<evidence type="ECO:0000313" key="14">
    <source>
        <dbReference type="Proteomes" id="UP001591681"/>
    </source>
</evidence>
<dbReference type="InterPro" id="IPR051756">
    <property type="entry name" value="Centrosomal_MT-associated"/>
</dbReference>
<evidence type="ECO:0000256" key="1">
    <source>
        <dbReference type="ARBA" id="ARBA00004300"/>
    </source>
</evidence>
<dbReference type="PANTHER" id="PTHR19336:SF10">
    <property type="entry name" value="CENTROSOMAL PROTEIN CEP57L1"/>
    <property type="match status" value="1"/>
</dbReference>
<keyword evidence="4" id="KW-0493">Microtubule</keyword>
<evidence type="ECO:0000256" key="7">
    <source>
        <dbReference type="ARBA" id="ARBA00041218"/>
    </source>
</evidence>
<feature type="compositionally biased region" description="Low complexity" evidence="10">
    <location>
        <begin position="353"/>
        <end position="367"/>
    </location>
</feature>
<gene>
    <name evidence="13" type="ORF">ACEWY4_022041</name>
</gene>
<evidence type="ECO:0000256" key="8">
    <source>
        <dbReference type="ARBA" id="ARBA00042578"/>
    </source>
</evidence>
<protein>
    <recommendedName>
        <fullName evidence="7">Centrosomal protein 57kDa-like protein 1</fullName>
    </recommendedName>
    <alternativeName>
        <fullName evidence="8">Cep57-related protein</fullName>
    </alternativeName>
</protein>
<feature type="region of interest" description="Disordered" evidence="10">
    <location>
        <begin position="79"/>
        <end position="124"/>
    </location>
</feature>
<feature type="region of interest" description="Disordered" evidence="10">
    <location>
        <begin position="492"/>
        <end position="563"/>
    </location>
</feature>
<feature type="coiled-coil region" evidence="9">
    <location>
        <begin position="127"/>
        <end position="154"/>
    </location>
</feature>
<evidence type="ECO:0000256" key="3">
    <source>
        <dbReference type="ARBA" id="ARBA00022490"/>
    </source>
</evidence>
<evidence type="ECO:0000313" key="13">
    <source>
        <dbReference type="EMBL" id="KAL2082223.1"/>
    </source>
</evidence>
<feature type="region of interest" description="Disordered" evidence="10">
    <location>
        <begin position="1"/>
        <end position="20"/>
    </location>
</feature>
<dbReference type="GO" id="GO:0005874">
    <property type="term" value="C:microtubule"/>
    <property type="evidence" value="ECO:0007669"/>
    <property type="project" value="UniProtKB-KW"/>
</dbReference>
<dbReference type="InterPro" id="IPR025913">
    <property type="entry name" value="Cep57_CLD"/>
</dbReference>
<keyword evidence="6" id="KW-0206">Cytoskeleton</keyword>
<keyword evidence="5 9" id="KW-0175">Coiled coil</keyword>
<feature type="domain" description="Cep57 centrosome localisation" evidence="12">
    <location>
        <begin position="44"/>
        <end position="162"/>
    </location>
</feature>
<feature type="coiled-coil region" evidence="9">
    <location>
        <begin position="221"/>
        <end position="283"/>
    </location>
</feature>
<feature type="compositionally biased region" description="Basic and acidic residues" evidence="10">
    <location>
        <begin position="371"/>
        <end position="392"/>
    </location>
</feature>
<feature type="compositionally biased region" description="Low complexity" evidence="10">
    <location>
        <begin position="87"/>
        <end position="108"/>
    </location>
</feature>
<organism evidence="13 14">
    <name type="scientific">Coilia grayii</name>
    <name type="common">Gray's grenadier anchovy</name>
    <dbReference type="NCBI Taxonomy" id="363190"/>
    <lineage>
        <taxon>Eukaryota</taxon>
        <taxon>Metazoa</taxon>
        <taxon>Chordata</taxon>
        <taxon>Craniata</taxon>
        <taxon>Vertebrata</taxon>
        <taxon>Euteleostomi</taxon>
        <taxon>Actinopterygii</taxon>
        <taxon>Neopterygii</taxon>
        <taxon>Teleostei</taxon>
        <taxon>Clupei</taxon>
        <taxon>Clupeiformes</taxon>
        <taxon>Clupeoidei</taxon>
        <taxon>Engraulidae</taxon>
        <taxon>Coilinae</taxon>
        <taxon>Coilia</taxon>
    </lineage>
</organism>
<feature type="domain" description="Cep57 centrosome localisation" evidence="12">
    <location>
        <begin position="217"/>
        <end position="289"/>
    </location>
</feature>
<comment type="subcellular location">
    <subcellularLocation>
        <location evidence="1">Cytoplasm</location>
        <location evidence="1">Cytoskeleton</location>
        <location evidence="1">Microtubule organizing center</location>
        <location evidence="1">Centrosome</location>
    </subcellularLocation>
</comment>
<accession>A0ABD1J4Y4</accession>
<evidence type="ECO:0000256" key="6">
    <source>
        <dbReference type="ARBA" id="ARBA00023212"/>
    </source>
</evidence>
<dbReference type="InterPro" id="IPR024957">
    <property type="entry name" value="Cep57_MT-bd_dom"/>
</dbReference>
<dbReference type="Proteomes" id="UP001591681">
    <property type="component" value="Unassembled WGS sequence"/>
</dbReference>
<comment type="caution">
    <text evidence="13">The sequence shown here is derived from an EMBL/GenBank/DDBJ whole genome shotgun (WGS) entry which is preliminary data.</text>
</comment>
<evidence type="ECO:0000256" key="4">
    <source>
        <dbReference type="ARBA" id="ARBA00022701"/>
    </source>
</evidence>
<reference evidence="13 14" key="1">
    <citation type="submission" date="2024-09" db="EMBL/GenBank/DDBJ databases">
        <title>A chromosome-level genome assembly of Gray's grenadier anchovy, Coilia grayii.</title>
        <authorList>
            <person name="Fu Z."/>
        </authorList>
    </citation>
    <scope>NUCLEOTIDE SEQUENCE [LARGE SCALE GENOMIC DNA]</scope>
    <source>
        <strain evidence="13">G4</strain>
        <tissue evidence="13">Muscle</tissue>
    </source>
</reference>
<dbReference type="Pfam" id="PF06657">
    <property type="entry name" value="Cep57_MT_bd"/>
    <property type="match status" value="1"/>
</dbReference>
<comment type="similarity">
    <text evidence="2">Belongs to the translokin family.</text>
</comment>
<dbReference type="Gene3D" id="1.20.58.90">
    <property type="match status" value="1"/>
</dbReference>
<feature type="region of interest" description="Disordered" evidence="10">
    <location>
        <begin position="353"/>
        <end position="435"/>
    </location>
</feature>
<dbReference type="AlphaFoldDB" id="A0ABD1J4Y4"/>
<dbReference type="Pfam" id="PF14073">
    <property type="entry name" value="Cep57_CLD"/>
    <property type="match status" value="2"/>
</dbReference>
<dbReference type="EMBL" id="JBHFQA010000019">
    <property type="protein sequence ID" value="KAL2082223.1"/>
    <property type="molecule type" value="Genomic_DNA"/>
</dbReference>
<evidence type="ECO:0000256" key="10">
    <source>
        <dbReference type="SAM" id="MobiDB-lite"/>
    </source>
</evidence>
<feature type="region of interest" description="Disordered" evidence="10">
    <location>
        <begin position="291"/>
        <end position="341"/>
    </location>
</feature>
<feature type="region of interest" description="Disordered" evidence="10">
    <location>
        <begin position="158"/>
        <end position="220"/>
    </location>
</feature>
<keyword evidence="3" id="KW-0963">Cytoplasm</keyword>
<feature type="compositionally biased region" description="Polar residues" evidence="10">
    <location>
        <begin position="331"/>
        <end position="341"/>
    </location>
</feature>
<dbReference type="GO" id="GO:0005813">
    <property type="term" value="C:centrosome"/>
    <property type="evidence" value="ECO:0007669"/>
    <property type="project" value="UniProtKB-SubCell"/>
</dbReference>
<evidence type="ECO:0000256" key="9">
    <source>
        <dbReference type="SAM" id="Coils"/>
    </source>
</evidence>
<name>A0ABD1J4Y4_9TELE</name>
<sequence length="563" mass="63140">MPPDKLTLHGLVRGAAEPTPKSRVLLRDIDAETYQCAPDAGSRAVISALRTLQEKMRRLELERAQAEKNVQRFADVTQKHINHHHTTTSTSASRSTMATTSTSAATSSIRAQEPAAQPRDDPNSKYRTELVAQLQSAESRCSLLEKQLDYMKKMLRSAGETEAHKPSPASTHTKPPPANTHTQPPPNNTHTQPPPVNTHTEAPATNTHQHTQPPPERKAQKENCIDDIQLQLNKLDKLERECVKLTNTQSLAERKIQLLEKRLQEEEKERKLIQRKADELQRELQVNLLMQSASLAESKPTKKKKKEKSPTRESEPVPKLPIAKRPPFVAGTSTSPSHSVSANLQALRHLLRQQQQQQGGRLEGAQGSRKNVRECERHRRLEYGDGGGERSSARQQARPGVSRRSEGESRQGRARQRGQGPGERSPPSREASPLGSLSQLLLALQDELGRMSFEHQELVCQIADTRSSRVREDLERELDALVRKMEDKATQITQLRKHQRTVESLRQTSRSPKKQPRATGSKVKKTGITGVQPLSPSPKKTRPHSVPHSLYSSLRKDDIIWES</sequence>
<feature type="compositionally biased region" description="Basic and acidic residues" evidence="10">
    <location>
        <begin position="554"/>
        <end position="563"/>
    </location>
</feature>
<evidence type="ECO:0000259" key="11">
    <source>
        <dbReference type="Pfam" id="PF06657"/>
    </source>
</evidence>
<feature type="compositionally biased region" description="Pro residues" evidence="10">
    <location>
        <begin position="174"/>
        <end position="196"/>
    </location>
</feature>
<proteinExistence type="inferred from homology"/>
<dbReference type="PANTHER" id="PTHR19336">
    <property type="entry name" value="UNCHARACTERIZED DUF1167"/>
    <property type="match status" value="1"/>
</dbReference>
<evidence type="ECO:0000256" key="2">
    <source>
        <dbReference type="ARBA" id="ARBA00008179"/>
    </source>
</evidence>
<evidence type="ECO:0000259" key="12">
    <source>
        <dbReference type="Pfam" id="PF14073"/>
    </source>
</evidence>
<keyword evidence="14" id="KW-1185">Reference proteome</keyword>
<feature type="coiled-coil region" evidence="9">
    <location>
        <begin position="42"/>
        <end position="76"/>
    </location>
</feature>
<evidence type="ECO:0000256" key="5">
    <source>
        <dbReference type="ARBA" id="ARBA00023054"/>
    </source>
</evidence>
<feature type="domain" description="Cep57 centrosome microtubule-binding" evidence="11">
    <location>
        <begin position="431"/>
        <end position="498"/>
    </location>
</feature>